<evidence type="ECO:0000313" key="2">
    <source>
        <dbReference type="EMBL" id="GJD95350.1"/>
    </source>
</evidence>
<organism evidence="2 3">
    <name type="scientific">Methylobacterium iners</name>
    <dbReference type="NCBI Taxonomy" id="418707"/>
    <lineage>
        <taxon>Bacteria</taxon>
        <taxon>Pseudomonadati</taxon>
        <taxon>Pseudomonadota</taxon>
        <taxon>Alphaproteobacteria</taxon>
        <taxon>Hyphomicrobiales</taxon>
        <taxon>Methylobacteriaceae</taxon>
        <taxon>Methylobacterium</taxon>
    </lineage>
</organism>
<evidence type="ECO:0000313" key="3">
    <source>
        <dbReference type="Proteomes" id="UP001055125"/>
    </source>
</evidence>
<gene>
    <name evidence="2" type="ORF">OCOJLMKI_2562</name>
</gene>
<evidence type="ECO:0000256" key="1">
    <source>
        <dbReference type="SAM" id="SignalP"/>
    </source>
</evidence>
<keyword evidence="3" id="KW-1185">Reference proteome</keyword>
<feature type="chain" id="PRO_5047523366" evidence="1">
    <location>
        <begin position="23"/>
        <end position="280"/>
    </location>
</feature>
<sequence>MRHVSLLAGIAALSFVATSAFGAGEIPFEKAKGWDIERSGDKSGPTCLMSKAYKDKDDNNAENAVIFALVGDQAIVSLVYQNWTWDKDEKVVVPLAFDKKVVRAKSVWTGDGQTLVTNLPATVVPDILAAKKLILKFSDSDADFELAGFPEAYESLRRCDAAPAATTPSPTMPSEARIKSFYLGAMLEAAIKECDVATTGKQRATFEVKLSSLRKEMGPVEPEIAKAVASRPEPRCPGDGDKAKFQQALEDFIDKSPDEFAAIVEKRAADEAAAKAAPKP</sequence>
<feature type="signal peptide" evidence="1">
    <location>
        <begin position="1"/>
        <end position="22"/>
    </location>
</feature>
<dbReference type="Proteomes" id="UP001055125">
    <property type="component" value="Unassembled WGS sequence"/>
</dbReference>
<accession>A0ABQ4RY82</accession>
<comment type="caution">
    <text evidence="2">The sequence shown here is derived from an EMBL/GenBank/DDBJ whole genome shotgun (WGS) entry which is preliminary data.</text>
</comment>
<dbReference type="RefSeq" id="WP_238244490.1">
    <property type="nucleotide sequence ID" value="NZ_BPQP01000035.1"/>
</dbReference>
<reference evidence="2" key="2">
    <citation type="submission" date="2021-08" db="EMBL/GenBank/DDBJ databases">
        <authorList>
            <person name="Tani A."/>
            <person name="Ola A."/>
            <person name="Ogura Y."/>
            <person name="Katsura K."/>
            <person name="Hayashi T."/>
        </authorList>
    </citation>
    <scope>NUCLEOTIDE SEQUENCE</scope>
    <source>
        <strain evidence="2">DSM 19015</strain>
    </source>
</reference>
<dbReference type="EMBL" id="BPQP01000035">
    <property type="protein sequence ID" value="GJD95350.1"/>
    <property type="molecule type" value="Genomic_DNA"/>
</dbReference>
<protein>
    <submittedName>
        <fullName evidence="2">Uncharacterized protein</fullName>
    </submittedName>
</protein>
<proteinExistence type="predicted"/>
<name>A0ABQ4RY82_9HYPH</name>
<keyword evidence="1" id="KW-0732">Signal</keyword>
<reference evidence="2" key="1">
    <citation type="journal article" date="2021" name="Front. Microbiol.">
        <title>Comprehensive Comparative Genomics and Phenotyping of Methylobacterium Species.</title>
        <authorList>
            <person name="Alessa O."/>
            <person name="Ogura Y."/>
            <person name="Fujitani Y."/>
            <person name="Takami H."/>
            <person name="Hayashi T."/>
            <person name="Sahin N."/>
            <person name="Tani A."/>
        </authorList>
    </citation>
    <scope>NUCLEOTIDE SEQUENCE</scope>
    <source>
        <strain evidence="2">DSM 19015</strain>
    </source>
</reference>